<reference evidence="1" key="1">
    <citation type="submission" date="2021-01" db="EMBL/GenBank/DDBJ databases">
        <authorList>
            <person name="Corre E."/>
            <person name="Pelletier E."/>
            <person name="Niang G."/>
            <person name="Scheremetjew M."/>
            <person name="Finn R."/>
            <person name="Kale V."/>
            <person name="Holt S."/>
            <person name="Cochrane G."/>
            <person name="Meng A."/>
            <person name="Brown T."/>
            <person name="Cohen L."/>
        </authorList>
    </citation>
    <scope>NUCLEOTIDE SEQUENCE</scope>
    <source>
        <strain evidence="1">CCMP1413</strain>
    </source>
</reference>
<dbReference type="Pfam" id="PF00300">
    <property type="entry name" value="His_Phos_1"/>
    <property type="match status" value="1"/>
</dbReference>
<evidence type="ECO:0008006" key="2">
    <source>
        <dbReference type="Google" id="ProtNLM"/>
    </source>
</evidence>
<dbReference type="InterPro" id="IPR029033">
    <property type="entry name" value="His_PPase_superfam"/>
</dbReference>
<protein>
    <recommendedName>
        <fullName evidence="2">Phosphoglycerate mutase</fullName>
    </recommendedName>
</protein>
<dbReference type="InterPro" id="IPR013078">
    <property type="entry name" value="His_Pase_superF_clade-1"/>
</dbReference>
<gene>
    <name evidence="1" type="ORF">PCOL08062_LOCUS9189</name>
</gene>
<evidence type="ECO:0000313" key="1">
    <source>
        <dbReference type="EMBL" id="CAD8245512.1"/>
    </source>
</evidence>
<dbReference type="EMBL" id="HBDZ01011985">
    <property type="protein sequence ID" value="CAD8245512.1"/>
    <property type="molecule type" value="Transcribed_RNA"/>
</dbReference>
<dbReference type="Gene3D" id="3.40.50.1240">
    <property type="entry name" value="Phosphoglycerate mutase-like"/>
    <property type="match status" value="1"/>
</dbReference>
<dbReference type="AlphaFoldDB" id="A0A7R9TUD6"/>
<dbReference type="SUPFAM" id="SSF53254">
    <property type="entry name" value="Phosphoglycerate mutase-like"/>
    <property type="match status" value="1"/>
</dbReference>
<proteinExistence type="predicted"/>
<dbReference type="PANTHER" id="PTHR47623:SF1">
    <property type="entry name" value="OS09G0287300 PROTEIN"/>
    <property type="match status" value="1"/>
</dbReference>
<sequence length="195" mass="20954">MGVRLMLMRHAKSSWDDPQLKDKDRPLNARGLRSAERVGAILCQNEAADWIPDVILCSDAVRAQSTLEHMVLANPGLRSVPTSVFPELYSRSGSGADIVDVLQKLLPKTADNGNGTAHSKCALLIGHNPGWEESAAWLCGDDALRLKTAHAALLQSDADGWADALNGGAGTWALVGMLTVKSRKKKTRAGVDFED</sequence>
<accession>A0A7R9TUD6</accession>
<dbReference type="CDD" id="cd07067">
    <property type="entry name" value="HP_PGM_like"/>
    <property type="match status" value="1"/>
</dbReference>
<organism evidence="1">
    <name type="scientific">Prasinoderma coloniale</name>
    <dbReference type="NCBI Taxonomy" id="156133"/>
    <lineage>
        <taxon>Eukaryota</taxon>
        <taxon>Viridiplantae</taxon>
        <taxon>Prasinodermophyta</taxon>
        <taxon>Prasinodermophyceae</taxon>
        <taxon>Prasinodermales</taxon>
        <taxon>Prasinodermaceae</taxon>
        <taxon>Prasinoderma</taxon>
    </lineage>
</organism>
<name>A0A7R9TUD6_9VIRI</name>
<dbReference type="PANTHER" id="PTHR47623">
    <property type="entry name" value="OS09G0287300 PROTEIN"/>
    <property type="match status" value="1"/>
</dbReference>